<feature type="transmembrane region" description="Helical" evidence="8">
    <location>
        <begin position="105"/>
        <end position="127"/>
    </location>
</feature>
<evidence type="ECO:0000313" key="9">
    <source>
        <dbReference type="EMBL" id="MFB9150264.1"/>
    </source>
</evidence>
<evidence type="ECO:0000256" key="3">
    <source>
        <dbReference type="ARBA" id="ARBA00022448"/>
    </source>
</evidence>
<feature type="transmembrane region" description="Helical" evidence="8">
    <location>
        <begin position="80"/>
        <end position="98"/>
    </location>
</feature>
<dbReference type="Proteomes" id="UP001589670">
    <property type="component" value="Unassembled WGS sequence"/>
</dbReference>
<dbReference type="RefSeq" id="WP_377069808.1">
    <property type="nucleotide sequence ID" value="NZ_JBHMEC010000017.1"/>
</dbReference>
<organism evidence="9 10">
    <name type="scientific">Roseovarius ramblicola</name>
    <dbReference type="NCBI Taxonomy" id="2022336"/>
    <lineage>
        <taxon>Bacteria</taxon>
        <taxon>Pseudomonadati</taxon>
        <taxon>Pseudomonadota</taxon>
        <taxon>Alphaproteobacteria</taxon>
        <taxon>Rhodobacterales</taxon>
        <taxon>Roseobacteraceae</taxon>
        <taxon>Roseovarius</taxon>
    </lineage>
</organism>
<keyword evidence="10" id="KW-1185">Reference proteome</keyword>
<dbReference type="PANTHER" id="PTHR30269:SF37">
    <property type="entry name" value="MEMBRANE TRANSPORTER PROTEIN"/>
    <property type="match status" value="1"/>
</dbReference>
<comment type="subcellular location">
    <subcellularLocation>
        <location evidence="1 8">Cell membrane</location>
        <topology evidence="1 8">Multi-pass membrane protein</topology>
    </subcellularLocation>
</comment>
<evidence type="ECO:0000256" key="5">
    <source>
        <dbReference type="ARBA" id="ARBA00022692"/>
    </source>
</evidence>
<dbReference type="InterPro" id="IPR002781">
    <property type="entry name" value="TM_pro_TauE-like"/>
</dbReference>
<evidence type="ECO:0000256" key="8">
    <source>
        <dbReference type="RuleBase" id="RU363041"/>
    </source>
</evidence>
<keyword evidence="4 8" id="KW-1003">Cell membrane</keyword>
<feature type="transmembrane region" description="Helical" evidence="8">
    <location>
        <begin position="229"/>
        <end position="249"/>
    </location>
</feature>
<evidence type="ECO:0000256" key="1">
    <source>
        <dbReference type="ARBA" id="ARBA00004651"/>
    </source>
</evidence>
<keyword evidence="7 8" id="KW-0472">Membrane</keyword>
<accession>A0ABV5I1T2</accession>
<dbReference type="PANTHER" id="PTHR30269">
    <property type="entry name" value="TRANSMEMBRANE PROTEIN YFCA"/>
    <property type="match status" value="1"/>
</dbReference>
<dbReference type="EMBL" id="JBHMEC010000017">
    <property type="protein sequence ID" value="MFB9150264.1"/>
    <property type="molecule type" value="Genomic_DNA"/>
</dbReference>
<keyword evidence="3" id="KW-0813">Transport</keyword>
<keyword evidence="5 8" id="KW-0812">Transmembrane</keyword>
<protein>
    <recommendedName>
        <fullName evidence="8">Probable membrane transporter protein</fullName>
    </recommendedName>
</protein>
<reference evidence="9 10" key="1">
    <citation type="submission" date="2024-09" db="EMBL/GenBank/DDBJ databases">
        <authorList>
            <person name="Sun Q."/>
            <person name="Mori K."/>
        </authorList>
    </citation>
    <scope>NUCLEOTIDE SEQUENCE [LARGE SCALE GENOMIC DNA]</scope>
    <source>
        <strain evidence="9 10">CECT 9424</strain>
    </source>
</reference>
<comment type="similarity">
    <text evidence="2 8">Belongs to the 4-toluene sulfonate uptake permease (TSUP) (TC 2.A.102) family.</text>
</comment>
<evidence type="ECO:0000256" key="2">
    <source>
        <dbReference type="ARBA" id="ARBA00009142"/>
    </source>
</evidence>
<evidence type="ECO:0000256" key="4">
    <source>
        <dbReference type="ARBA" id="ARBA00022475"/>
    </source>
</evidence>
<evidence type="ECO:0000256" key="6">
    <source>
        <dbReference type="ARBA" id="ARBA00022989"/>
    </source>
</evidence>
<proteinExistence type="inferred from homology"/>
<evidence type="ECO:0000256" key="7">
    <source>
        <dbReference type="ARBA" id="ARBA00023136"/>
    </source>
</evidence>
<sequence length="253" mass="26298">MPDPLAAALATPGLPWLMLAIGVAGIVRGFSGFGTALIFVPVAGIFLAPQVVVGVIMLTGLVSSSALLPRAWGHADRREVGLLAFAALLTVPLGLWLITRLDPVLIRWCVAMIATVTLAALVSGWRFSGRVNRPQLAGIGALSGGIGGLTGLTGPVVILFYLAGQSAAQTVRANTILFLAALDVVIVANLLVQGAVNWAIVALALVLAIPYITTSLIGQALFDPRHERLYRWVAYAVIALAVLSGLPIWSNGG</sequence>
<comment type="caution">
    <text evidence="9">The sequence shown here is derived from an EMBL/GenBank/DDBJ whole genome shotgun (WGS) entry which is preliminary data.</text>
</comment>
<dbReference type="Pfam" id="PF01925">
    <property type="entry name" value="TauE"/>
    <property type="match status" value="1"/>
</dbReference>
<name>A0ABV5I1T2_9RHOB</name>
<feature type="transmembrane region" description="Helical" evidence="8">
    <location>
        <begin position="175"/>
        <end position="192"/>
    </location>
</feature>
<keyword evidence="6 8" id="KW-1133">Transmembrane helix</keyword>
<gene>
    <name evidence="9" type="ORF">ACFFU4_10950</name>
</gene>
<dbReference type="InterPro" id="IPR052017">
    <property type="entry name" value="TSUP"/>
</dbReference>
<evidence type="ECO:0000313" key="10">
    <source>
        <dbReference type="Proteomes" id="UP001589670"/>
    </source>
</evidence>
<feature type="transmembrane region" description="Helical" evidence="8">
    <location>
        <begin position="139"/>
        <end position="163"/>
    </location>
</feature>
<feature type="transmembrane region" description="Helical" evidence="8">
    <location>
        <begin position="36"/>
        <end position="60"/>
    </location>
</feature>
<feature type="transmembrane region" description="Helical" evidence="8">
    <location>
        <begin position="198"/>
        <end position="222"/>
    </location>
</feature>
<feature type="transmembrane region" description="Helical" evidence="8">
    <location>
        <begin position="6"/>
        <end position="27"/>
    </location>
</feature>